<dbReference type="PANTHER" id="PTHR13966">
    <property type="entry name" value="ENDONUCLEASE RELATED"/>
    <property type="match status" value="1"/>
</dbReference>
<dbReference type="InterPro" id="IPR044925">
    <property type="entry name" value="His-Me_finger_sf"/>
</dbReference>
<dbReference type="InterPro" id="IPR001604">
    <property type="entry name" value="Endo_G_ENPP1-like_dom"/>
</dbReference>
<evidence type="ECO:0000313" key="5">
    <source>
        <dbReference type="EMBL" id="MDQ0288280.1"/>
    </source>
</evidence>
<dbReference type="SMART" id="SM00477">
    <property type="entry name" value="NUC"/>
    <property type="match status" value="1"/>
</dbReference>
<name>A0AAE4AMC7_9BACT</name>
<evidence type="ECO:0000256" key="1">
    <source>
        <dbReference type="PIRSR" id="PIRSR640255-1"/>
    </source>
</evidence>
<dbReference type="GO" id="GO:0003676">
    <property type="term" value="F:nucleic acid binding"/>
    <property type="evidence" value="ECO:0007669"/>
    <property type="project" value="InterPro"/>
</dbReference>
<proteinExistence type="predicted"/>
<sequence>MAARRRKTAASSRKTKTSSRRVPTMLLLLALAIAAAGIFYALQTPERKDDISRVVRKQLARPKRFNVAELTRELWLLFHRDAVKYDQGDLADTEDSLRHLFGGIPVDTASDRDLSVLHNLGYSVGYDDARKNPAWVAYRLFAVASDTTVGERPGQFNVDFRSTAQVRSEDYTGSGFDRGHLAPNYGIARCYGPAAQVHTFLMTNIAPQRHALNAGVWKEIEMREANDYAQNLEEIWIYCGTIFSPTRLRELPSGVPIPDSFYKIVIDEQHGALRVLAFIFSQNSNNKTAAADGLCSVDAIEAATGLDFFPELPEDIQTQLESVVPTSLW</sequence>
<evidence type="ECO:0000313" key="6">
    <source>
        <dbReference type="Proteomes" id="UP001238163"/>
    </source>
</evidence>
<dbReference type="GO" id="GO:0016787">
    <property type="term" value="F:hydrolase activity"/>
    <property type="evidence" value="ECO:0007669"/>
    <property type="project" value="InterPro"/>
</dbReference>
<dbReference type="GO" id="GO:0046872">
    <property type="term" value="F:metal ion binding"/>
    <property type="evidence" value="ECO:0007669"/>
    <property type="project" value="UniProtKB-KW"/>
</dbReference>
<dbReference type="Pfam" id="PF01223">
    <property type="entry name" value="Endonuclease_NS"/>
    <property type="match status" value="1"/>
</dbReference>
<comment type="caution">
    <text evidence="5">The sequence shown here is derived from an EMBL/GenBank/DDBJ whole genome shotgun (WGS) entry which is preliminary data.</text>
</comment>
<evidence type="ECO:0000259" key="4">
    <source>
        <dbReference type="SMART" id="SM00892"/>
    </source>
</evidence>
<dbReference type="InterPro" id="IPR020821">
    <property type="entry name" value="ENPP1-3/EXOG-like_nuc-like"/>
</dbReference>
<dbReference type="GO" id="GO:0004519">
    <property type="term" value="F:endonuclease activity"/>
    <property type="evidence" value="ECO:0007669"/>
    <property type="project" value="UniProtKB-KW"/>
</dbReference>
<keyword evidence="2" id="KW-0479">Metal-binding</keyword>
<dbReference type="EMBL" id="JAUSVL010000001">
    <property type="protein sequence ID" value="MDQ0288280.1"/>
    <property type="molecule type" value="Genomic_DNA"/>
</dbReference>
<dbReference type="Proteomes" id="UP001238163">
    <property type="component" value="Unassembled WGS sequence"/>
</dbReference>
<dbReference type="SUPFAM" id="SSF54060">
    <property type="entry name" value="His-Me finger endonucleases"/>
    <property type="match status" value="1"/>
</dbReference>
<accession>A0AAE4AMC7</accession>
<feature type="active site" description="Proton acceptor" evidence="1">
    <location>
        <position position="180"/>
    </location>
</feature>
<dbReference type="Gene3D" id="3.40.570.10">
    <property type="entry name" value="Extracellular Endonuclease, subunit A"/>
    <property type="match status" value="1"/>
</dbReference>
<feature type="domain" description="ENPP1-3/EXOG-like endonuclease/phosphodiesterase" evidence="3">
    <location>
        <begin position="119"/>
        <end position="315"/>
    </location>
</feature>
<dbReference type="InterPro" id="IPR044929">
    <property type="entry name" value="DNA/RNA_non-sp_Endonuclease_sf"/>
</dbReference>
<dbReference type="AlphaFoldDB" id="A0AAE4AMC7"/>
<feature type="domain" description="DNA/RNA non-specific endonuclease/pyrophosphatase/phosphodiesterase" evidence="4">
    <location>
        <begin position="118"/>
        <end position="315"/>
    </location>
</feature>
<gene>
    <name evidence="5" type="ORF">J3R75_000387</name>
</gene>
<dbReference type="PANTHER" id="PTHR13966:SF5">
    <property type="entry name" value="ENDONUCLEASE G, MITOCHONDRIAL"/>
    <property type="match status" value="1"/>
</dbReference>
<evidence type="ECO:0000259" key="3">
    <source>
        <dbReference type="SMART" id="SM00477"/>
    </source>
</evidence>
<keyword evidence="5" id="KW-0255">Endonuclease</keyword>
<evidence type="ECO:0000256" key="2">
    <source>
        <dbReference type="PIRSR" id="PIRSR640255-2"/>
    </source>
</evidence>
<reference evidence="5" key="1">
    <citation type="submission" date="2023-07" db="EMBL/GenBank/DDBJ databases">
        <title>Genomic Encyclopedia of Type Strains, Phase IV (KMG-IV): sequencing the most valuable type-strain genomes for metagenomic binning, comparative biology and taxonomic classification.</title>
        <authorList>
            <person name="Goeker M."/>
        </authorList>
    </citation>
    <scope>NUCLEOTIDE SEQUENCE</scope>
    <source>
        <strain evidence="5">DSM 24202</strain>
    </source>
</reference>
<organism evidence="5 6">
    <name type="scientific">Oligosphaera ethanolica</name>
    <dbReference type="NCBI Taxonomy" id="760260"/>
    <lineage>
        <taxon>Bacteria</taxon>
        <taxon>Pseudomonadati</taxon>
        <taxon>Lentisphaerota</taxon>
        <taxon>Oligosphaeria</taxon>
        <taxon>Oligosphaerales</taxon>
        <taxon>Oligosphaeraceae</taxon>
        <taxon>Oligosphaera</taxon>
    </lineage>
</organism>
<keyword evidence="6" id="KW-1185">Reference proteome</keyword>
<keyword evidence="5" id="KW-0540">Nuclease</keyword>
<feature type="binding site" evidence="2">
    <location>
        <position position="213"/>
    </location>
    <ligand>
        <name>Mg(2+)</name>
        <dbReference type="ChEBI" id="CHEBI:18420"/>
        <note>catalytic</note>
    </ligand>
</feature>
<dbReference type="SMART" id="SM00892">
    <property type="entry name" value="Endonuclease_NS"/>
    <property type="match status" value="1"/>
</dbReference>
<protein>
    <submittedName>
        <fullName evidence="5">Endonuclease G</fullName>
    </submittedName>
</protein>
<dbReference type="RefSeq" id="WP_307259601.1">
    <property type="nucleotide sequence ID" value="NZ_JAUSVL010000001.1"/>
</dbReference>
<dbReference type="InterPro" id="IPR040255">
    <property type="entry name" value="Non-specific_endonuclease"/>
</dbReference>
<keyword evidence="5" id="KW-0378">Hydrolase</keyword>